<dbReference type="InterPro" id="IPR012910">
    <property type="entry name" value="Plug_dom"/>
</dbReference>
<evidence type="ECO:0000313" key="14">
    <source>
        <dbReference type="Proteomes" id="UP000294796"/>
    </source>
</evidence>
<keyword evidence="3 8" id="KW-1134">Transmembrane beta strand</keyword>
<dbReference type="AlphaFoldDB" id="A0A4R5TTX5"/>
<dbReference type="InterPro" id="IPR037066">
    <property type="entry name" value="Plug_dom_sf"/>
</dbReference>
<keyword evidence="10" id="KW-0732">Signal</keyword>
<gene>
    <name evidence="13" type="ORF">E2F46_09275</name>
</gene>
<evidence type="ECO:0000256" key="7">
    <source>
        <dbReference type="ARBA" id="ARBA00023237"/>
    </source>
</evidence>
<evidence type="ECO:0000259" key="11">
    <source>
        <dbReference type="Pfam" id="PF00593"/>
    </source>
</evidence>
<protein>
    <submittedName>
        <fullName evidence="13">TonB-dependent receptor</fullName>
    </submittedName>
</protein>
<accession>A0A4R5TTX5</accession>
<feature type="domain" description="TonB-dependent receptor-like beta-barrel" evidence="11">
    <location>
        <begin position="368"/>
        <end position="837"/>
    </location>
</feature>
<feature type="chain" id="PRO_5020229727" evidence="10">
    <location>
        <begin position="30"/>
        <end position="874"/>
    </location>
</feature>
<keyword evidence="2 8" id="KW-0813">Transport</keyword>
<dbReference type="InterPro" id="IPR000531">
    <property type="entry name" value="Beta-barrel_TonB"/>
</dbReference>
<dbReference type="Pfam" id="PF00593">
    <property type="entry name" value="TonB_dep_Rec_b-barrel"/>
    <property type="match status" value="1"/>
</dbReference>
<keyword evidence="13" id="KW-0675">Receptor</keyword>
<dbReference type="Gene3D" id="2.170.130.10">
    <property type="entry name" value="TonB-dependent receptor, plug domain"/>
    <property type="match status" value="1"/>
</dbReference>
<evidence type="ECO:0000256" key="2">
    <source>
        <dbReference type="ARBA" id="ARBA00022448"/>
    </source>
</evidence>
<dbReference type="OrthoDB" id="6276154at2"/>
<keyword evidence="6 8" id="KW-0472">Membrane</keyword>
<sequence>MTNLKKLPGAIKLALFVGAASVVPASAVAQDAEPAENTSAATLDRVQVTGSRIKRAEIEGALPVTVITREAIEVSGKTTVADLLQNSTFNSFGSNKPASGSSAQSMSELSLRGLGGGRSLILIDGRRLPLSPQFSEAGSDLNSIPLAAVERVEILTDGASAIYGADAIGGVVNIITRKDFNGVEATVGIGNAQYGGDTESGSVVAGIAGERGRMLGGVSYANRDISYIRNLPWMQGRRGPSSNANNYYVPAVNPINGNVSPGKFISSVPGGCDNPGFWQDGAVCRYDYNLVAADTASLEQKSLFLRGDYQITDDWSVYLNSSLTRVSSFGRFAPTLADTGIFIPAASPNNTTGQDVVLKHRFAAIGPRDNFDDTDTYDTTLGFNWQATDSVAVDFGIRRAESKFQSLGRNYVNIPIATALIQSGQYNIFDPLGNPESVLGAVRATTGRDSFFKEDEIYAIGTFDLFELSGGLSGLVVGAEHHKQDFADIYDSQSEAGNIGGSSGNSSSGSRDYTSAYFEWLLPFTSQFEVNVAARYDSYSDFGDSFVPKISLRYQPLDRLTLRASYGEGFRAPPLTILNSKDAFSADSVVDADTAIAYGQPPGSTLQIDGLRVATPDLEPEDSKQWSAGVVWDPTDWLSLKLDYYNIELTNSIRFFSAQTVINRERNGTFLPASLYTVRDPVTNALLQVRAGYANEGFIETDGFDFSAVTRLDLGAYGSLRNNLQVSWINKFETGGPNSDTTDFINTTDTPQWRATLLNEWEKGNFSLAWAINAMDQTVSYTEDYLVNDLGYTCQDIVDFGYLSTNCGNDKAYITHDVSVSYKAPWEGRFTIGAINVTGKEPRLDQFGFTPPYYNSSLYYGIGREVYFRYTQNW</sequence>
<organism evidence="13 14">
    <name type="scientific">Luteimonas aestuarii</name>
    <dbReference type="NCBI Taxonomy" id="453837"/>
    <lineage>
        <taxon>Bacteria</taxon>
        <taxon>Pseudomonadati</taxon>
        <taxon>Pseudomonadota</taxon>
        <taxon>Gammaproteobacteria</taxon>
        <taxon>Lysobacterales</taxon>
        <taxon>Lysobacteraceae</taxon>
        <taxon>Luteimonas</taxon>
    </lineage>
</organism>
<dbReference type="PANTHER" id="PTHR47234:SF2">
    <property type="entry name" value="TONB-DEPENDENT RECEPTOR"/>
    <property type="match status" value="1"/>
</dbReference>
<dbReference type="PROSITE" id="PS52016">
    <property type="entry name" value="TONB_DEPENDENT_REC_3"/>
    <property type="match status" value="1"/>
</dbReference>
<evidence type="ECO:0000256" key="1">
    <source>
        <dbReference type="ARBA" id="ARBA00004571"/>
    </source>
</evidence>
<evidence type="ECO:0000256" key="3">
    <source>
        <dbReference type="ARBA" id="ARBA00022452"/>
    </source>
</evidence>
<feature type="signal peptide" evidence="10">
    <location>
        <begin position="1"/>
        <end position="29"/>
    </location>
</feature>
<dbReference type="PANTHER" id="PTHR47234">
    <property type="match status" value="1"/>
</dbReference>
<dbReference type="GO" id="GO:0009279">
    <property type="term" value="C:cell outer membrane"/>
    <property type="evidence" value="ECO:0007669"/>
    <property type="project" value="UniProtKB-SubCell"/>
</dbReference>
<keyword evidence="4 8" id="KW-0812">Transmembrane</keyword>
<comment type="caution">
    <text evidence="13">The sequence shown here is derived from an EMBL/GenBank/DDBJ whole genome shotgun (WGS) entry which is preliminary data.</text>
</comment>
<dbReference type="Proteomes" id="UP000294796">
    <property type="component" value="Unassembled WGS sequence"/>
</dbReference>
<feature type="domain" description="TonB-dependent receptor plug" evidence="12">
    <location>
        <begin position="62"/>
        <end position="171"/>
    </location>
</feature>
<dbReference type="SUPFAM" id="SSF56935">
    <property type="entry name" value="Porins"/>
    <property type="match status" value="1"/>
</dbReference>
<dbReference type="Pfam" id="PF07715">
    <property type="entry name" value="Plug"/>
    <property type="match status" value="1"/>
</dbReference>
<dbReference type="CDD" id="cd01347">
    <property type="entry name" value="ligand_gated_channel"/>
    <property type="match status" value="1"/>
</dbReference>
<dbReference type="RefSeq" id="WP_133321792.1">
    <property type="nucleotide sequence ID" value="NZ_SMTF01000005.1"/>
</dbReference>
<name>A0A4R5TTX5_9GAMM</name>
<dbReference type="InterPro" id="IPR039426">
    <property type="entry name" value="TonB-dep_rcpt-like"/>
</dbReference>
<dbReference type="InterPro" id="IPR036942">
    <property type="entry name" value="Beta-barrel_TonB_sf"/>
</dbReference>
<evidence type="ECO:0000256" key="8">
    <source>
        <dbReference type="PROSITE-ProRule" id="PRU01360"/>
    </source>
</evidence>
<evidence type="ECO:0000256" key="10">
    <source>
        <dbReference type="SAM" id="SignalP"/>
    </source>
</evidence>
<evidence type="ECO:0000256" key="5">
    <source>
        <dbReference type="ARBA" id="ARBA00023077"/>
    </source>
</evidence>
<reference evidence="13 14" key="1">
    <citation type="submission" date="2019-03" db="EMBL/GenBank/DDBJ databases">
        <title>Luteimonas zhaokaii sp.nov., isolated from the rectal contents of Plateau pika in Yushu, Qinghai Province, China.</title>
        <authorList>
            <person name="Zhang G."/>
        </authorList>
    </citation>
    <scope>NUCLEOTIDE SEQUENCE [LARGE SCALE GENOMIC DNA]</scope>
    <source>
        <strain evidence="13 14">B9</strain>
    </source>
</reference>
<evidence type="ECO:0000259" key="12">
    <source>
        <dbReference type="Pfam" id="PF07715"/>
    </source>
</evidence>
<proteinExistence type="inferred from homology"/>
<comment type="subcellular location">
    <subcellularLocation>
        <location evidence="1 8">Cell outer membrane</location>
        <topology evidence="1 8">Multi-pass membrane protein</topology>
    </subcellularLocation>
</comment>
<keyword evidence="5 9" id="KW-0798">TonB box</keyword>
<dbReference type="EMBL" id="SMTF01000005">
    <property type="protein sequence ID" value="TDK24460.1"/>
    <property type="molecule type" value="Genomic_DNA"/>
</dbReference>
<keyword evidence="14" id="KW-1185">Reference proteome</keyword>
<evidence type="ECO:0000256" key="9">
    <source>
        <dbReference type="RuleBase" id="RU003357"/>
    </source>
</evidence>
<keyword evidence="7 8" id="KW-0998">Cell outer membrane</keyword>
<comment type="similarity">
    <text evidence="8 9">Belongs to the TonB-dependent receptor family.</text>
</comment>
<evidence type="ECO:0000313" key="13">
    <source>
        <dbReference type="EMBL" id="TDK24460.1"/>
    </source>
</evidence>
<dbReference type="Gene3D" id="2.40.170.20">
    <property type="entry name" value="TonB-dependent receptor, beta-barrel domain"/>
    <property type="match status" value="1"/>
</dbReference>
<evidence type="ECO:0000256" key="4">
    <source>
        <dbReference type="ARBA" id="ARBA00022692"/>
    </source>
</evidence>
<evidence type="ECO:0000256" key="6">
    <source>
        <dbReference type="ARBA" id="ARBA00023136"/>
    </source>
</evidence>